<organism evidence="4 5">
    <name type="scientific">Mizuhopecten yessoensis</name>
    <name type="common">Japanese scallop</name>
    <name type="synonym">Patinopecten yessoensis</name>
    <dbReference type="NCBI Taxonomy" id="6573"/>
    <lineage>
        <taxon>Eukaryota</taxon>
        <taxon>Metazoa</taxon>
        <taxon>Spiralia</taxon>
        <taxon>Lophotrochozoa</taxon>
        <taxon>Mollusca</taxon>
        <taxon>Bivalvia</taxon>
        <taxon>Autobranchia</taxon>
        <taxon>Pteriomorphia</taxon>
        <taxon>Pectinida</taxon>
        <taxon>Pectinoidea</taxon>
        <taxon>Pectinidae</taxon>
        <taxon>Mizuhopecten</taxon>
    </lineage>
</organism>
<reference evidence="4 5" key="1">
    <citation type="journal article" date="2017" name="Nat. Ecol. Evol.">
        <title>Scallop genome provides insights into evolution of bilaterian karyotype and development.</title>
        <authorList>
            <person name="Wang S."/>
            <person name="Zhang J."/>
            <person name="Jiao W."/>
            <person name="Li J."/>
            <person name="Xun X."/>
            <person name="Sun Y."/>
            <person name="Guo X."/>
            <person name="Huan P."/>
            <person name="Dong B."/>
            <person name="Zhang L."/>
            <person name="Hu X."/>
            <person name="Sun X."/>
            <person name="Wang J."/>
            <person name="Zhao C."/>
            <person name="Wang Y."/>
            <person name="Wang D."/>
            <person name="Huang X."/>
            <person name="Wang R."/>
            <person name="Lv J."/>
            <person name="Li Y."/>
            <person name="Zhang Z."/>
            <person name="Liu B."/>
            <person name="Lu W."/>
            <person name="Hui Y."/>
            <person name="Liang J."/>
            <person name="Zhou Z."/>
            <person name="Hou R."/>
            <person name="Li X."/>
            <person name="Liu Y."/>
            <person name="Li H."/>
            <person name="Ning X."/>
            <person name="Lin Y."/>
            <person name="Zhao L."/>
            <person name="Xing Q."/>
            <person name="Dou J."/>
            <person name="Li Y."/>
            <person name="Mao J."/>
            <person name="Guo H."/>
            <person name="Dou H."/>
            <person name="Li T."/>
            <person name="Mu C."/>
            <person name="Jiang W."/>
            <person name="Fu Q."/>
            <person name="Fu X."/>
            <person name="Miao Y."/>
            <person name="Liu J."/>
            <person name="Yu Q."/>
            <person name="Li R."/>
            <person name="Liao H."/>
            <person name="Li X."/>
            <person name="Kong Y."/>
            <person name="Jiang Z."/>
            <person name="Chourrout D."/>
            <person name="Li R."/>
            <person name="Bao Z."/>
        </authorList>
    </citation>
    <scope>NUCLEOTIDE SEQUENCE [LARGE SCALE GENOMIC DNA]</scope>
    <source>
        <strain evidence="4 5">PY_sf001</strain>
    </source>
</reference>
<comment type="caution">
    <text evidence="4">The sequence shown here is derived from an EMBL/GenBank/DDBJ whole genome shotgun (WGS) entry which is preliminary data.</text>
</comment>
<evidence type="ECO:0000256" key="3">
    <source>
        <dbReference type="SAM" id="SignalP"/>
    </source>
</evidence>
<evidence type="ECO:0000313" key="5">
    <source>
        <dbReference type="Proteomes" id="UP000242188"/>
    </source>
</evidence>
<dbReference type="EMBL" id="NEDP02001496">
    <property type="protein sequence ID" value="OWF53175.1"/>
    <property type="molecule type" value="Genomic_DNA"/>
</dbReference>
<feature type="compositionally biased region" description="Polar residues" evidence="1">
    <location>
        <begin position="39"/>
        <end position="86"/>
    </location>
</feature>
<keyword evidence="2" id="KW-0812">Transmembrane</keyword>
<dbReference type="Proteomes" id="UP000242188">
    <property type="component" value="Unassembled WGS sequence"/>
</dbReference>
<gene>
    <name evidence="4" type="ORF">KP79_PYT06982</name>
</gene>
<evidence type="ECO:0000256" key="2">
    <source>
        <dbReference type="SAM" id="Phobius"/>
    </source>
</evidence>
<keyword evidence="5" id="KW-1185">Reference proteome</keyword>
<dbReference type="AlphaFoldDB" id="A0A210QWQ5"/>
<feature type="transmembrane region" description="Helical" evidence="2">
    <location>
        <begin position="129"/>
        <end position="150"/>
    </location>
</feature>
<name>A0A210QWQ5_MIZYE</name>
<feature type="chain" id="PRO_5012623060" evidence="3">
    <location>
        <begin position="22"/>
        <end position="166"/>
    </location>
</feature>
<feature type="signal peptide" evidence="3">
    <location>
        <begin position="1"/>
        <end position="21"/>
    </location>
</feature>
<keyword evidence="2" id="KW-1133">Transmembrane helix</keyword>
<accession>A0A210QWQ5</accession>
<protein>
    <submittedName>
        <fullName evidence="4">Uncharacterized protein</fullName>
    </submittedName>
</protein>
<evidence type="ECO:0000313" key="4">
    <source>
        <dbReference type="EMBL" id="OWF53175.1"/>
    </source>
</evidence>
<proteinExistence type="predicted"/>
<sequence>MDYRLSFAVVFLSVIVSPVLSASTTSNYTIVTDITIPISNETSTLPPSENGTTVTLPPSENGTTVTLPPSENGTTVTLPADNSTITIGPAANYTGTTETPREKTSLIPITIPTTLRPAKTSSGFDGGSFAGGIALGVVLVSIMFGVCYLCRRRKGSGNLQTPSVEY</sequence>
<evidence type="ECO:0000256" key="1">
    <source>
        <dbReference type="SAM" id="MobiDB-lite"/>
    </source>
</evidence>
<feature type="region of interest" description="Disordered" evidence="1">
    <location>
        <begin position="39"/>
        <end position="103"/>
    </location>
</feature>
<keyword evidence="2" id="KW-0472">Membrane</keyword>
<keyword evidence="3" id="KW-0732">Signal</keyword>
<dbReference type="OrthoDB" id="10534540at2759"/>